<dbReference type="STRING" id="1344003.SAMN05445060_1269"/>
<dbReference type="RefSeq" id="WP_076477674.1">
    <property type="nucleotide sequence ID" value="NZ_FTNT01000003.1"/>
</dbReference>
<feature type="domain" description="HTH araC/xylS-type" evidence="4">
    <location>
        <begin position="160"/>
        <end position="232"/>
    </location>
</feature>
<dbReference type="PANTHER" id="PTHR11019:SF199">
    <property type="entry name" value="HTH-TYPE TRANSCRIPTIONAL REGULATOR NIMR"/>
    <property type="match status" value="1"/>
</dbReference>
<dbReference type="SUPFAM" id="SSF46689">
    <property type="entry name" value="Homeodomain-like"/>
    <property type="match status" value="1"/>
</dbReference>
<keyword evidence="5" id="KW-0238">DNA-binding</keyword>
<dbReference type="EMBL" id="FTNT01000003">
    <property type="protein sequence ID" value="SIR86967.1"/>
    <property type="molecule type" value="Genomic_DNA"/>
</dbReference>
<dbReference type="Pfam" id="PF12833">
    <property type="entry name" value="HTH_18"/>
    <property type="match status" value="1"/>
</dbReference>
<evidence type="ECO:0000256" key="3">
    <source>
        <dbReference type="SAM" id="MobiDB-lite"/>
    </source>
</evidence>
<reference evidence="5 6" key="1">
    <citation type="submission" date="2017-01" db="EMBL/GenBank/DDBJ databases">
        <authorList>
            <person name="Mah S.A."/>
            <person name="Swanson W.J."/>
            <person name="Moy G.W."/>
            <person name="Vacquier V.D."/>
        </authorList>
    </citation>
    <scope>NUCLEOTIDE SEQUENCE [LARGE SCALE GENOMIC DNA]</scope>
    <source>
        <strain evidence="5 6">CPCC 203464</strain>
    </source>
</reference>
<dbReference type="GO" id="GO:0043565">
    <property type="term" value="F:sequence-specific DNA binding"/>
    <property type="evidence" value="ECO:0007669"/>
    <property type="project" value="InterPro"/>
</dbReference>
<dbReference type="SUPFAM" id="SSF51182">
    <property type="entry name" value="RmlC-like cupins"/>
    <property type="match status" value="1"/>
</dbReference>
<dbReference type="PROSITE" id="PS01124">
    <property type="entry name" value="HTH_ARAC_FAMILY_2"/>
    <property type="match status" value="1"/>
</dbReference>
<dbReference type="InterPro" id="IPR009057">
    <property type="entry name" value="Homeodomain-like_sf"/>
</dbReference>
<dbReference type="GO" id="GO:0003700">
    <property type="term" value="F:DNA-binding transcription factor activity"/>
    <property type="evidence" value="ECO:0007669"/>
    <property type="project" value="InterPro"/>
</dbReference>
<sequence length="232" mass="25435">MSTRDSPSPDPPTTSYRSPILRIDRGTATDHQRLPTHSHPEPMLMWSSGATLVGVVAARDWLVPPGYGLWVPGGVEHTGTVLHAGDMSLITFAPDRCPIDWSEPTGVVIGPLLREVITHLHHVEPQEPTRPHAEALMFELLTPLPTHDIHVSMPADARVRAVAEHLIHHPSDQRELAAWAMAVHTSVRTLSRLFRAETGMTFATWRTQVRIRAAIQLLADGTTVGATARTVG</sequence>
<dbReference type="AlphaFoldDB" id="A0A1N7EFV7"/>
<organism evidence="5 6">
    <name type="scientific">Williamsia sterculiae</name>
    <dbReference type="NCBI Taxonomy" id="1344003"/>
    <lineage>
        <taxon>Bacteria</taxon>
        <taxon>Bacillati</taxon>
        <taxon>Actinomycetota</taxon>
        <taxon>Actinomycetes</taxon>
        <taxon>Mycobacteriales</taxon>
        <taxon>Nocardiaceae</taxon>
        <taxon>Williamsia</taxon>
    </lineage>
</organism>
<dbReference type="InterPro" id="IPR018060">
    <property type="entry name" value="HTH_AraC"/>
</dbReference>
<dbReference type="PANTHER" id="PTHR11019">
    <property type="entry name" value="HTH-TYPE TRANSCRIPTIONAL REGULATOR NIMR"/>
    <property type="match status" value="1"/>
</dbReference>
<dbReference type="SMART" id="SM00342">
    <property type="entry name" value="HTH_ARAC"/>
    <property type="match status" value="1"/>
</dbReference>
<evidence type="ECO:0000259" key="4">
    <source>
        <dbReference type="PROSITE" id="PS01124"/>
    </source>
</evidence>
<evidence type="ECO:0000313" key="6">
    <source>
        <dbReference type="Proteomes" id="UP000186218"/>
    </source>
</evidence>
<keyword evidence="6" id="KW-1185">Reference proteome</keyword>
<evidence type="ECO:0000256" key="2">
    <source>
        <dbReference type="ARBA" id="ARBA00023163"/>
    </source>
</evidence>
<keyword evidence="2" id="KW-0804">Transcription</keyword>
<keyword evidence="1" id="KW-0805">Transcription regulation</keyword>
<name>A0A1N7EFV7_9NOCA</name>
<dbReference type="InterPro" id="IPR011051">
    <property type="entry name" value="RmlC_Cupin_sf"/>
</dbReference>
<protein>
    <submittedName>
        <fullName evidence="5">AraC-type DNA-binding protein</fullName>
    </submittedName>
</protein>
<evidence type="ECO:0000313" key="5">
    <source>
        <dbReference type="EMBL" id="SIR86967.1"/>
    </source>
</evidence>
<accession>A0A1N7EFV7</accession>
<dbReference type="Proteomes" id="UP000186218">
    <property type="component" value="Unassembled WGS sequence"/>
</dbReference>
<proteinExistence type="predicted"/>
<gene>
    <name evidence="5" type="ORF">SAMN05445060_1269</name>
</gene>
<dbReference type="Gene3D" id="1.10.10.60">
    <property type="entry name" value="Homeodomain-like"/>
    <property type="match status" value="1"/>
</dbReference>
<feature type="region of interest" description="Disordered" evidence="3">
    <location>
        <begin position="1"/>
        <end position="25"/>
    </location>
</feature>
<evidence type="ECO:0000256" key="1">
    <source>
        <dbReference type="ARBA" id="ARBA00023015"/>
    </source>
</evidence>